<keyword evidence="1" id="KW-1133">Transmembrane helix</keyword>
<organism evidence="2 3">
    <name type="scientific">Antrihabitans stalactiti</name>
    <dbReference type="NCBI Taxonomy" id="2584121"/>
    <lineage>
        <taxon>Bacteria</taxon>
        <taxon>Bacillati</taxon>
        <taxon>Actinomycetota</taxon>
        <taxon>Actinomycetes</taxon>
        <taxon>Mycobacteriales</taxon>
        <taxon>Nocardiaceae</taxon>
        <taxon>Antrihabitans</taxon>
    </lineage>
</organism>
<feature type="transmembrane region" description="Helical" evidence="1">
    <location>
        <begin position="388"/>
        <end position="408"/>
    </location>
</feature>
<feature type="transmembrane region" description="Helical" evidence="1">
    <location>
        <begin position="15"/>
        <end position="37"/>
    </location>
</feature>
<keyword evidence="1" id="KW-0812">Transmembrane</keyword>
<feature type="transmembrane region" description="Helical" evidence="1">
    <location>
        <begin position="217"/>
        <end position="239"/>
    </location>
</feature>
<protein>
    <submittedName>
        <fullName evidence="2">DUF445 family protein</fullName>
    </submittedName>
</protein>
<gene>
    <name evidence="2" type="ORF">FGL95_24665</name>
</gene>
<accession>A0A848KJE2</accession>
<proteinExistence type="predicted"/>
<reference evidence="2 3" key="1">
    <citation type="submission" date="2019-05" db="EMBL/GenBank/DDBJ databases">
        <authorList>
            <person name="Lee S.D."/>
        </authorList>
    </citation>
    <scope>NUCLEOTIDE SEQUENCE [LARGE SCALE GENOMIC DNA]</scope>
    <source>
        <strain evidence="2 3">YC2-7</strain>
    </source>
</reference>
<keyword evidence="1" id="KW-0472">Membrane</keyword>
<dbReference type="RefSeq" id="WP_169592239.1">
    <property type="nucleotide sequence ID" value="NZ_VCQU01000010.1"/>
</dbReference>
<reference evidence="2 3" key="2">
    <citation type="submission" date="2020-06" db="EMBL/GenBank/DDBJ databases">
        <title>Antribacter stalactiti gen. nov., sp. nov., a new member of the family Nacardiaceae isolated from a cave.</title>
        <authorList>
            <person name="Kim I.S."/>
        </authorList>
    </citation>
    <scope>NUCLEOTIDE SEQUENCE [LARGE SCALE GENOMIC DNA]</scope>
    <source>
        <strain evidence="2 3">YC2-7</strain>
    </source>
</reference>
<dbReference type="EMBL" id="VCQU01000010">
    <property type="protein sequence ID" value="NMN98241.1"/>
    <property type="molecule type" value="Genomic_DNA"/>
</dbReference>
<evidence type="ECO:0000256" key="1">
    <source>
        <dbReference type="SAM" id="Phobius"/>
    </source>
</evidence>
<evidence type="ECO:0000313" key="2">
    <source>
        <dbReference type="EMBL" id="NMN98241.1"/>
    </source>
</evidence>
<dbReference type="PANTHER" id="PTHR35791">
    <property type="entry name" value="UPF0754 MEMBRANE PROTEIN YHEB"/>
    <property type="match status" value="1"/>
</dbReference>
<comment type="caution">
    <text evidence="2">The sequence shown here is derived from an EMBL/GenBank/DDBJ whole genome shotgun (WGS) entry which is preliminary data.</text>
</comment>
<sequence length="410" mass="46001">MSVLTSFLQDLQDHWYLYASMPIIAAVIGYVTKLAAVEMMFRPLEFKGIKPFLGWQGIVPRGVERIATIAVNLLMGRILNPQEIIDRIDVDDMMAKLDVPMREMITDLTEAVFEETRPGLWGVIPPPAKSLMLGRLGDSMPATVERMLGEMREKVDDVLDIRALAINALTRDKALTVRLFRTTGKAELRFICNVGIPFGFAIGVVQVFAYALTHSPWIMPLFGAITGLVTDYLALQMIFRPVKPRRIFGYTWQGVFHKRRDEVTRDYAQIVAAEILTPENMLEAMLTGPKSDRFLALIAHEVDRAVDDQSGIAKPVVTLIGGFPYQRIKRRVADLVIERIKTRGVEMSNLADGVVDLPSFLGEKMATMTNEEYEELLRPAFKQDEWKIIVVGAVLGFLVGELQLHLVLGA</sequence>
<name>A0A848KJE2_9NOCA</name>
<evidence type="ECO:0000313" key="3">
    <source>
        <dbReference type="Proteomes" id="UP000535543"/>
    </source>
</evidence>
<keyword evidence="3" id="KW-1185">Reference proteome</keyword>
<dbReference type="Proteomes" id="UP000535543">
    <property type="component" value="Unassembled WGS sequence"/>
</dbReference>
<feature type="transmembrane region" description="Helical" evidence="1">
    <location>
        <begin position="190"/>
        <end position="211"/>
    </location>
</feature>
<dbReference type="PANTHER" id="PTHR35791:SF1">
    <property type="entry name" value="UPF0754 MEMBRANE PROTEIN YHEB"/>
    <property type="match status" value="1"/>
</dbReference>
<dbReference type="AlphaFoldDB" id="A0A848KJE2"/>